<comment type="caution">
    <text evidence="2">The sequence shown here is derived from an EMBL/GenBank/DDBJ whole genome shotgun (WGS) entry which is preliminary data.</text>
</comment>
<keyword evidence="1" id="KW-0812">Transmembrane</keyword>
<keyword evidence="3" id="KW-1185">Reference proteome</keyword>
<proteinExistence type="predicted"/>
<feature type="transmembrane region" description="Helical" evidence="1">
    <location>
        <begin position="28"/>
        <end position="48"/>
    </location>
</feature>
<evidence type="ECO:0000313" key="2">
    <source>
        <dbReference type="EMBL" id="NHZ93926.1"/>
    </source>
</evidence>
<keyword evidence="1" id="KW-1133">Transmembrane helix</keyword>
<organism evidence="2 3">
    <name type="scientific">Massilia mucilaginosa</name>
    <dbReference type="NCBI Taxonomy" id="2609282"/>
    <lineage>
        <taxon>Bacteria</taxon>
        <taxon>Pseudomonadati</taxon>
        <taxon>Pseudomonadota</taxon>
        <taxon>Betaproteobacteria</taxon>
        <taxon>Burkholderiales</taxon>
        <taxon>Oxalobacteraceae</taxon>
        <taxon>Telluria group</taxon>
        <taxon>Massilia</taxon>
    </lineage>
</organism>
<name>A0ABX0P5D1_9BURK</name>
<evidence type="ECO:0000313" key="3">
    <source>
        <dbReference type="Proteomes" id="UP000609726"/>
    </source>
</evidence>
<gene>
    <name evidence="2" type="ORF">F2P45_33765</name>
</gene>
<sequence length="62" mass="6425">MAPGTVAAYLIDASQAPSINAQNAPFDYAAAATIWGFAFTFVVGLYLVSKSAGVILAAIRNF</sequence>
<accession>A0ABX0P5D1</accession>
<reference evidence="2 3" key="1">
    <citation type="submission" date="2019-10" db="EMBL/GenBank/DDBJ databases">
        <title>Taxonomy of Antarctic Massilia spp.: description of Massilia rubra sp. nov., Massilia aquatica sp. nov., Massilia mucilaginosa sp. nov., Massilia frigida sp. nov. isolated from streams, lakes and regoliths.</title>
        <authorList>
            <person name="Holochova P."/>
            <person name="Sedlacek I."/>
            <person name="Kralova S."/>
            <person name="Maslanova I."/>
            <person name="Busse H.-J."/>
            <person name="Stankova E."/>
            <person name="Vrbovska V."/>
            <person name="Kovarovic V."/>
            <person name="Bartak M."/>
            <person name="Svec P."/>
            <person name="Pantucek R."/>
        </authorList>
    </citation>
    <scope>NUCLEOTIDE SEQUENCE [LARGE SCALE GENOMIC DNA]</scope>
    <source>
        <strain evidence="2 3">CCM 8733</strain>
    </source>
</reference>
<keyword evidence="1" id="KW-0472">Membrane</keyword>
<evidence type="ECO:0000256" key="1">
    <source>
        <dbReference type="SAM" id="Phobius"/>
    </source>
</evidence>
<protein>
    <submittedName>
        <fullName evidence="2">Uncharacterized protein</fullName>
    </submittedName>
</protein>
<dbReference type="RefSeq" id="WP_166882605.1">
    <property type="nucleotide sequence ID" value="NZ_WHJH01000120.1"/>
</dbReference>
<dbReference type="Proteomes" id="UP000609726">
    <property type="component" value="Unassembled WGS sequence"/>
</dbReference>
<dbReference type="EMBL" id="WHJH01000120">
    <property type="protein sequence ID" value="NHZ93926.1"/>
    <property type="molecule type" value="Genomic_DNA"/>
</dbReference>